<feature type="transmembrane region" description="Helical" evidence="11">
    <location>
        <begin position="172"/>
        <end position="191"/>
    </location>
</feature>
<evidence type="ECO:0000256" key="9">
    <source>
        <dbReference type="ARBA" id="ARBA00023136"/>
    </source>
</evidence>
<evidence type="ECO:0000256" key="5">
    <source>
        <dbReference type="ARBA" id="ARBA00022692"/>
    </source>
</evidence>
<evidence type="ECO:0000256" key="8">
    <source>
        <dbReference type="ARBA" id="ARBA00022989"/>
    </source>
</evidence>
<evidence type="ECO:0000313" key="13">
    <source>
        <dbReference type="EMBL" id="MFC5816115.1"/>
    </source>
</evidence>
<dbReference type="InterPro" id="IPR047817">
    <property type="entry name" value="ABC2_TM_bact-type"/>
</dbReference>
<dbReference type="SUPFAM" id="SSF52540">
    <property type="entry name" value="P-loop containing nucleoside triphosphate hydrolases"/>
    <property type="match status" value="1"/>
</dbReference>
<sequence>MAETVDAWRRWTPHALGRGEVLDRVGLGHRAAVRVGQLSGGEKRRLDLALAVLGRPEVLFLHEPTTGLDPEARRKVWELVRGMVADGATVLLTTHYLDEAEQLAQRLAIMHDGRIVTEGTLAGVLGERGTRISFRLPGARPGDLPYSPGLARRSVRQDGETFTVETHEPQRGLAFTILLLPLFIAFVHTSGPTASGEVNGVPAAALAAIGAIAVVFPFSYMTIATGIVVRREERVYKRLRGGALSTTAIFAGDILHATLVGAVQAAVILVYAVGVVGVPVPGNVPLMLVAFVLGAAVFAALAIGTAGLIPNYEVAQLVALPVLFASMLGAGMMFPLSVLPEWGQRVAEVLPMTPVVDMMRIAFLVRDLGRAGAPEVGFLVSAAGLGIGLLWIGVGLWCTRKFFRWDPRRA</sequence>
<feature type="transmembrane region" description="Helical" evidence="11">
    <location>
        <begin position="203"/>
        <end position="229"/>
    </location>
</feature>
<name>A0ABW1BUG1_9ACTN</name>
<feature type="transmembrane region" description="Helical" evidence="11">
    <location>
        <begin position="376"/>
        <end position="399"/>
    </location>
</feature>
<dbReference type="Pfam" id="PF12698">
    <property type="entry name" value="ABC2_membrane_3"/>
    <property type="match status" value="1"/>
</dbReference>
<keyword evidence="8 11" id="KW-1133">Transmembrane helix</keyword>
<evidence type="ECO:0000256" key="11">
    <source>
        <dbReference type="SAM" id="Phobius"/>
    </source>
</evidence>
<feature type="transmembrane region" description="Helical" evidence="11">
    <location>
        <begin position="250"/>
        <end position="274"/>
    </location>
</feature>
<keyword evidence="9 11" id="KW-0472">Membrane</keyword>
<comment type="similarity">
    <text evidence="3">Belongs to the ABC transporter superfamily.</text>
</comment>
<dbReference type="InterPro" id="IPR003959">
    <property type="entry name" value="ATPase_AAA_core"/>
</dbReference>
<dbReference type="RefSeq" id="WP_308249121.1">
    <property type="nucleotide sequence ID" value="NZ_JAHKRN010000039.1"/>
</dbReference>
<keyword evidence="6" id="KW-0547">Nucleotide-binding</keyword>
<dbReference type="Gene3D" id="3.40.50.300">
    <property type="entry name" value="P-loop containing nucleotide triphosphate hydrolases"/>
    <property type="match status" value="1"/>
</dbReference>
<reference evidence="14" key="1">
    <citation type="journal article" date="2019" name="Int. J. Syst. Evol. Microbiol.">
        <title>The Global Catalogue of Microorganisms (GCM) 10K type strain sequencing project: providing services to taxonomists for standard genome sequencing and annotation.</title>
        <authorList>
            <consortium name="The Broad Institute Genomics Platform"/>
            <consortium name="The Broad Institute Genome Sequencing Center for Infectious Disease"/>
            <person name="Wu L."/>
            <person name="Ma J."/>
        </authorList>
    </citation>
    <scope>NUCLEOTIDE SEQUENCE [LARGE SCALE GENOMIC DNA]</scope>
    <source>
        <strain evidence="14">CGMCC 4.7106</strain>
    </source>
</reference>
<dbReference type="InterPro" id="IPR050763">
    <property type="entry name" value="ABC_transporter_ATP-binding"/>
</dbReference>
<evidence type="ECO:0000256" key="2">
    <source>
        <dbReference type="ARBA" id="ARBA00004202"/>
    </source>
</evidence>
<gene>
    <name evidence="13" type="ORF">ACFPUY_13550</name>
</gene>
<feature type="transmembrane region" description="Helical" evidence="11">
    <location>
        <begin position="286"/>
        <end position="310"/>
    </location>
</feature>
<evidence type="ECO:0000256" key="6">
    <source>
        <dbReference type="ARBA" id="ARBA00022741"/>
    </source>
</evidence>
<keyword evidence="5 11" id="KW-0812">Transmembrane</keyword>
<dbReference type="PROSITE" id="PS51012">
    <property type="entry name" value="ABC_TM2"/>
    <property type="match status" value="1"/>
</dbReference>
<dbReference type="Proteomes" id="UP001596096">
    <property type="component" value="Unassembled WGS sequence"/>
</dbReference>
<organism evidence="13 14">
    <name type="scientific">Nonomuraea harbinensis</name>
    <dbReference type="NCBI Taxonomy" id="1286938"/>
    <lineage>
        <taxon>Bacteria</taxon>
        <taxon>Bacillati</taxon>
        <taxon>Actinomycetota</taxon>
        <taxon>Actinomycetes</taxon>
        <taxon>Streptosporangiales</taxon>
        <taxon>Streptosporangiaceae</taxon>
        <taxon>Nonomuraea</taxon>
    </lineage>
</organism>
<feature type="transmembrane region" description="Helical" evidence="11">
    <location>
        <begin position="317"/>
        <end position="336"/>
    </location>
</feature>
<proteinExistence type="inferred from homology"/>
<dbReference type="EMBL" id="JBHSNW010000005">
    <property type="protein sequence ID" value="MFC5816115.1"/>
    <property type="molecule type" value="Genomic_DNA"/>
</dbReference>
<keyword evidence="10" id="KW-0046">Antibiotic resistance</keyword>
<comment type="caution">
    <text evidence="13">The sequence shown here is derived from an EMBL/GenBank/DDBJ whole genome shotgun (WGS) entry which is preliminary data.</text>
</comment>
<evidence type="ECO:0000256" key="7">
    <source>
        <dbReference type="ARBA" id="ARBA00022840"/>
    </source>
</evidence>
<evidence type="ECO:0000256" key="3">
    <source>
        <dbReference type="ARBA" id="ARBA00005417"/>
    </source>
</evidence>
<evidence type="ECO:0000256" key="1">
    <source>
        <dbReference type="ARBA" id="ARBA00004141"/>
    </source>
</evidence>
<accession>A0ABW1BUG1</accession>
<protein>
    <submittedName>
        <fullName evidence="13">ABC transporter permease</fullName>
    </submittedName>
</protein>
<keyword evidence="4" id="KW-0813">Transport</keyword>
<dbReference type="InterPro" id="IPR013525">
    <property type="entry name" value="ABC2_TM"/>
</dbReference>
<evidence type="ECO:0000256" key="10">
    <source>
        <dbReference type="ARBA" id="ARBA00023251"/>
    </source>
</evidence>
<feature type="domain" description="ABC transmembrane type-2" evidence="12">
    <location>
        <begin position="171"/>
        <end position="402"/>
    </location>
</feature>
<dbReference type="InterPro" id="IPR027417">
    <property type="entry name" value="P-loop_NTPase"/>
</dbReference>
<keyword evidence="14" id="KW-1185">Reference proteome</keyword>
<dbReference type="PANTHER" id="PTHR42711:SF5">
    <property type="entry name" value="ABC TRANSPORTER ATP-BINDING PROTEIN NATA"/>
    <property type="match status" value="1"/>
</dbReference>
<evidence type="ECO:0000259" key="12">
    <source>
        <dbReference type="PROSITE" id="PS51012"/>
    </source>
</evidence>
<evidence type="ECO:0000256" key="4">
    <source>
        <dbReference type="ARBA" id="ARBA00022448"/>
    </source>
</evidence>
<dbReference type="Pfam" id="PF13304">
    <property type="entry name" value="AAA_21"/>
    <property type="match status" value="1"/>
</dbReference>
<keyword evidence="7" id="KW-0067">ATP-binding</keyword>
<dbReference type="PANTHER" id="PTHR42711">
    <property type="entry name" value="ABC TRANSPORTER ATP-BINDING PROTEIN"/>
    <property type="match status" value="1"/>
</dbReference>
<comment type="subcellular location">
    <subcellularLocation>
        <location evidence="2">Cell membrane</location>
        <topology evidence="2">Peripheral membrane protein</topology>
    </subcellularLocation>
    <subcellularLocation>
        <location evidence="1">Membrane</location>
        <topology evidence="1">Multi-pass membrane protein</topology>
    </subcellularLocation>
</comment>
<evidence type="ECO:0000313" key="14">
    <source>
        <dbReference type="Proteomes" id="UP001596096"/>
    </source>
</evidence>